<dbReference type="OrthoDB" id="1645442at2"/>
<dbReference type="EMBL" id="FOWW01000007">
    <property type="protein sequence ID" value="SFQ41764.1"/>
    <property type="molecule type" value="Genomic_DNA"/>
</dbReference>
<dbReference type="STRING" id="587909.SAMN05421810_10760"/>
<reference evidence="3" key="1">
    <citation type="submission" date="2016-10" db="EMBL/GenBank/DDBJ databases">
        <authorList>
            <person name="Varghese N."/>
            <person name="Submissions S."/>
        </authorList>
    </citation>
    <scope>NUCLEOTIDE SEQUENCE [LARGE SCALE GENOMIC DNA]</scope>
    <source>
        <strain evidence="3">CGMCC 4.5579</strain>
    </source>
</reference>
<dbReference type="Proteomes" id="UP000198727">
    <property type="component" value="Unassembled WGS sequence"/>
</dbReference>
<dbReference type="InterPro" id="IPR041581">
    <property type="entry name" value="Glyoxalase_6"/>
</dbReference>
<dbReference type="AlphaFoldDB" id="A0A1I5YC22"/>
<dbReference type="PANTHER" id="PTHR35908">
    <property type="entry name" value="HYPOTHETICAL FUSION PROTEIN"/>
    <property type="match status" value="1"/>
</dbReference>
<dbReference type="PANTHER" id="PTHR35908:SF1">
    <property type="entry name" value="CONSERVED PROTEIN"/>
    <property type="match status" value="1"/>
</dbReference>
<name>A0A1I5YC22_9PSEU</name>
<evidence type="ECO:0000313" key="2">
    <source>
        <dbReference type="EMBL" id="SFQ41764.1"/>
    </source>
</evidence>
<evidence type="ECO:0000259" key="1">
    <source>
        <dbReference type="Pfam" id="PF18029"/>
    </source>
</evidence>
<dbReference type="InterPro" id="IPR029068">
    <property type="entry name" value="Glyas_Bleomycin-R_OHBP_Dase"/>
</dbReference>
<gene>
    <name evidence="2" type="ORF">SAMN05421810_10760</name>
</gene>
<dbReference type="SUPFAM" id="SSF54593">
    <property type="entry name" value="Glyoxalase/Bleomycin resistance protein/Dihydroxybiphenyl dioxygenase"/>
    <property type="match status" value="1"/>
</dbReference>
<feature type="domain" description="Glyoxalase-like" evidence="1">
    <location>
        <begin position="11"/>
        <end position="120"/>
    </location>
</feature>
<evidence type="ECO:0000313" key="3">
    <source>
        <dbReference type="Proteomes" id="UP000198727"/>
    </source>
</evidence>
<dbReference type="Gene3D" id="3.10.180.10">
    <property type="entry name" value="2,3-Dihydroxybiphenyl 1,2-Dioxygenase, domain 1"/>
    <property type="match status" value="1"/>
</dbReference>
<dbReference type="CDD" id="cd06587">
    <property type="entry name" value="VOC"/>
    <property type="match status" value="1"/>
</dbReference>
<proteinExistence type="predicted"/>
<sequence>MSAPTVPTFGSVVLDCPDAPALARFYGELLGWSTPEGGDGWWTLTNPAGGPAIEFQQVTGYQPPEWPSQHRPQQFHLDLKVTDLPAAHERAVRLGATVLDRSHDAFWVYADPAGHPFCLCAC</sequence>
<organism evidence="2 3">
    <name type="scientific">Amycolatopsis arida</name>
    <dbReference type="NCBI Taxonomy" id="587909"/>
    <lineage>
        <taxon>Bacteria</taxon>
        <taxon>Bacillati</taxon>
        <taxon>Actinomycetota</taxon>
        <taxon>Actinomycetes</taxon>
        <taxon>Pseudonocardiales</taxon>
        <taxon>Pseudonocardiaceae</taxon>
        <taxon>Amycolatopsis</taxon>
    </lineage>
</organism>
<dbReference type="RefSeq" id="WP_092532374.1">
    <property type="nucleotide sequence ID" value="NZ_FOWW01000007.1"/>
</dbReference>
<dbReference type="Pfam" id="PF18029">
    <property type="entry name" value="Glyoxalase_6"/>
    <property type="match status" value="1"/>
</dbReference>
<keyword evidence="3" id="KW-1185">Reference proteome</keyword>
<protein>
    <recommendedName>
        <fullName evidence="1">Glyoxalase-like domain-containing protein</fullName>
    </recommendedName>
</protein>
<accession>A0A1I5YC22</accession>